<dbReference type="Proteomes" id="UP000243975">
    <property type="component" value="Unassembled WGS sequence"/>
</dbReference>
<gene>
    <name evidence="1" type="ORF">Ccrd_000745</name>
</gene>
<keyword evidence="2" id="KW-1185">Reference proteome</keyword>
<proteinExistence type="predicted"/>
<protein>
    <submittedName>
        <fullName evidence="1">Uncharacterized protein</fullName>
    </submittedName>
</protein>
<organism evidence="1 2">
    <name type="scientific">Cynara cardunculus var. scolymus</name>
    <name type="common">Globe artichoke</name>
    <name type="synonym">Cynara scolymus</name>
    <dbReference type="NCBI Taxonomy" id="59895"/>
    <lineage>
        <taxon>Eukaryota</taxon>
        <taxon>Viridiplantae</taxon>
        <taxon>Streptophyta</taxon>
        <taxon>Embryophyta</taxon>
        <taxon>Tracheophyta</taxon>
        <taxon>Spermatophyta</taxon>
        <taxon>Magnoliopsida</taxon>
        <taxon>eudicotyledons</taxon>
        <taxon>Gunneridae</taxon>
        <taxon>Pentapetalae</taxon>
        <taxon>asterids</taxon>
        <taxon>campanulids</taxon>
        <taxon>Asterales</taxon>
        <taxon>Asteraceae</taxon>
        <taxon>Carduoideae</taxon>
        <taxon>Cardueae</taxon>
        <taxon>Carduinae</taxon>
        <taxon>Cynara</taxon>
    </lineage>
</organism>
<dbReference type="AlphaFoldDB" id="A0A103XUH5"/>
<dbReference type="Gramene" id="KVH97160">
    <property type="protein sequence ID" value="KVH97160"/>
    <property type="gene ID" value="Ccrd_000745"/>
</dbReference>
<reference evidence="1 2" key="1">
    <citation type="journal article" date="2016" name="Sci. Rep.">
        <title>The genome sequence of the outbreeding globe artichoke constructed de novo incorporating a phase-aware low-pass sequencing strategy of F1 progeny.</title>
        <authorList>
            <person name="Scaglione D."/>
            <person name="Reyes-Chin-Wo S."/>
            <person name="Acquadro A."/>
            <person name="Froenicke L."/>
            <person name="Portis E."/>
            <person name="Beitel C."/>
            <person name="Tirone M."/>
            <person name="Mauro R."/>
            <person name="Lo Monaco A."/>
            <person name="Mauromicale G."/>
            <person name="Faccioli P."/>
            <person name="Cattivelli L."/>
            <person name="Rieseberg L."/>
            <person name="Michelmore R."/>
            <person name="Lanteri S."/>
        </authorList>
    </citation>
    <scope>NUCLEOTIDE SEQUENCE [LARGE SCALE GENOMIC DNA]</scope>
    <source>
        <strain evidence="1">2C</strain>
    </source>
</reference>
<evidence type="ECO:0000313" key="1">
    <source>
        <dbReference type="EMBL" id="KVH97160.1"/>
    </source>
</evidence>
<sequence>MLKPLQSKCCSLKSNAQQLKPEAVKRASSQLSLVVALPLSAVGTRSLRKSAIVGHLVAVAHSLVRSQTRLLALVSFSSRLSASWRWSSGEDLSSDFIHQQYFPN</sequence>
<name>A0A103XUH5_CYNCS</name>
<evidence type="ECO:0000313" key="2">
    <source>
        <dbReference type="Proteomes" id="UP000243975"/>
    </source>
</evidence>
<comment type="caution">
    <text evidence="1">The sequence shown here is derived from an EMBL/GenBank/DDBJ whole genome shotgun (WGS) entry which is preliminary data.</text>
</comment>
<accession>A0A103XUH5</accession>
<dbReference type="EMBL" id="LEKV01003852">
    <property type="protein sequence ID" value="KVH97160.1"/>
    <property type="molecule type" value="Genomic_DNA"/>
</dbReference>